<evidence type="ECO:0000313" key="10">
    <source>
        <dbReference type="Proteomes" id="UP000199068"/>
    </source>
</evidence>
<evidence type="ECO:0000313" key="9">
    <source>
        <dbReference type="EMBL" id="SDM19194.1"/>
    </source>
</evidence>
<dbReference type="InterPro" id="IPR014284">
    <property type="entry name" value="RNA_pol_sigma-70_dom"/>
</dbReference>
<sequence>MGITAKKEEKRALLSHEETLKLIDKVQHGDEEAKEILIANNLGLVRSVVTKFLNIGYDRDDLFQLGSIGLMKAIYKFDPKFNVKFSTYAVPMILGEIKRYLRDDGMVKVSRSLKQIAIKAKTTSEILTKRLGREPSIEELAKELDVEKEDLVMAMESNFSVEYLHGVIHEEEGNPICLIDKISMKGESEEEKVIDNLLLKEVLGKLEKRERQIIMLRYFEDKTQSEIGELLNISQVQVSRIEKKVLSKLKSYIS</sequence>
<name>A0A1G9R7I9_9FIRM</name>
<evidence type="ECO:0000259" key="7">
    <source>
        <dbReference type="PROSITE" id="PS00715"/>
    </source>
</evidence>
<dbReference type="InterPro" id="IPR036388">
    <property type="entry name" value="WH-like_DNA-bd_sf"/>
</dbReference>
<keyword evidence="3 6" id="KW-0731">Sigma factor</keyword>
<dbReference type="InterPro" id="IPR050239">
    <property type="entry name" value="Sigma-70_RNA_pol_init_factors"/>
</dbReference>
<dbReference type="InterPro" id="IPR007630">
    <property type="entry name" value="RNA_pol_sigma70_r4"/>
</dbReference>
<dbReference type="CDD" id="cd06171">
    <property type="entry name" value="Sigma70_r4"/>
    <property type="match status" value="1"/>
</dbReference>
<dbReference type="InterPro" id="IPR007627">
    <property type="entry name" value="RNA_pol_sigma70_r2"/>
</dbReference>
<keyword evidence="5 6" id="KW-0804">Transcription</keyword>
<dbReference type="SUPFAM" id="SSF88659">
    <property type="entry name" value="Sigma3 and sigma4 domains of RNA polymerase sigma factors"/>
    <property type="match status" value="2"/>
</dbReference>
<feature type="domain" description="RNA polymerase sigma-70" evidence="7">
    <location>
        <begin position="61"/>
        <end position="74"/>
    </location>
</feature>
<dbReference type="SUPFAM" id="SSF88946">
    <property type="entry name" value="Sigma2 domain of RNA polymerase sigma factors"/>
    <property type="match status" value="1"/>
</dbReference>
<evidence type="ECO:0000256" key="5">
    <source>
        <dbReference type="ARBA" id="ARBA00023163"/>
    </source>
</evidence>
<dbReference type="PRINTS" id="PR00046">
    <property type="entry name" value="SIGMA70FCT"/>
</dbReference>
<dbReference type="Pfam" id="PF04542">
    <property type="entry name" value="Sigma70_r2"/>
    <property type="match status" value="1"/>
</dbReference>
<dbReference type="NCBIfam" id="TIGR02937">
    <property type="entry name" value="sigma70-ECF"/>
    <property type="match status" value="1"/>
</dbReference>
<dbReference type="RefSeq" id="WP_092726662.1">
    <property type="nucleotide sequence ID" value="NZ_FNGW01000006.1"/>
</dbReference>
<dbReference type="Pfam" id="PF04545">
    <property type="entry name" value="Sigma70_r4"/>
    <property type="match status" value="1"/>
</dbReference>
<organism evidence="9 10">
    <name type="scientific">Romboutsia lituseburensis DSM 797</name>
    <dbReference type="NCBI Taxonomy" id="1121325"/>
    <lineage>
        <taxon>Bacteria</taxon>
        <taxon>Bacillati</taxon>
        <taxon>Bacillota</taxon>
        <taxon>Clostridia</taxon>
        <taxon>Peptostreptococcales</taxon>
        <taxon>Peptostreptococcaceae</taxon>
        <taxon>Romboutsia</taxon>
    </lineage>
</organism>
<dbReference type="PROSITE" id="PS00716">
    <property type="entry name" value="SIGMA70_2"/>
    <property type="match status" value="1"/>
</dbReference>
<dbReference type="NCBIfam" id="NF004052">
    <property type="entry name" value="PRK05572.1"/>
    <property type="match status" value="1"/>
</dbReference>
<dbReference type="PANTHER" id="PTHR30603:SF17">
    <property type="entry name" value="RNA POLYMERASE SIGMA-G FACTOR"/>
    <property type="match status" value="1"/>
</dbReference>
<evidence type="ECO:0000256" key="2">
    <source>
        <dbReference type="ARBA" id="ARBA00023015"/>
    </source>
</evidence>
<keyword evidence="1" id="KW-0749">Sporulation</keyword>
<evidence type="ECO:0000256" key="4">
    <source>
        <dbReference type="ARBA" id="ARBA00023125"/>
    </source>
</evidence>
<comment type="similarity">
    <text evidence="6">Belongs to the sigma-70 factor family.</text>
</comment>
<accession>A0A1G9R7I9</accession>
<dbReference type="NCBIfam" id="TIGR02885">
    <property type="entry name" value="spore_sigF"/>
    <property type="match status" value="1"/>
</dbReference>
<evidence type="ECO:0000256" key="3">
    <source>
        <dbReference type="ARBA" id="ARBA00023082"/>
    </source>
</evidence>
<dbReference type="GO" id="GO:0030435">
    <property type="term" value="P:sporulation resulting in formation of a cellular spore"/>
    <property type="evidence" value="ECO:0007669"/>
    <property type="project" value="UniProtKB-KW"/>
</dbReference>
<evidence type="ECO:0000256" key="6">
    <source>
        <dbReference type="RuleBase" id="RU362124"/>
    </source>
</evidence>
<dbReference type="InterPro" id="IPR013325">
    <property type="entry name" value="RNA_pol_sigma_r2"/>
</dbReference>
<dbReference type="InterPro" id="IPR013324">
    <property type="entry name" value="RNA_pol_sigma_r3/r4-like"/>
</dbReference>
<comment type="function">
    <text evidence="6">Sigma factors are initiation factors that promote the attachment of RNA polymerase to specific initiation sites and are then released.</text>
</comment>
<dbReference type="Gene3D" id="1.20.120.1810">
    <property type="match status" value="1"/>
</dbReference>
<keyword evidence="4 6" id="KW-0238">DNA-binding</keyword>
<evidence type="ECO:0000259" key="8">
    <source>
        <dbReference type="PROSITE" id="PS00716"/>
    </source>
</evidence>
<evidence type="ECO:0000256" key="1">
    <source>
        <dbReference type="ARBA" id="ARBA00022969"/>
    </source>
</evidence>
<dbReference type="GO" id="GO:0006352">
    <property type="term" value="P:DNA-templated transcription initiation"/>
    <property type="evidence" value="ECO:0007669"/>
    <property type="project" value="InterPro"/>
</dbReference>
<dbReference type="GO" id="GO:0003677">
    <property type="term" value="F:DNA binding"/>
    <property type="evidence" value="ECO:0007669"/>
    <property type="project" value="UniProtKB-KW"/>
</dbReference>
<dbReference type="Gene3D" id="1.10.10.10">
    <property type="entry name" value="Winged helix-like DNA-binding domain superfamily/Winged helix DNA-binding domain"/>
    <property type="match status" value="2"/>
</dbReference>
<keyword evidence="10" id="KW-1185">Reference proteome</keyword>
<feature type="domain" description="RNA polymerase sigma-70" evidence="8">
    <location>
        <begin position="223"/>
        <end position="249"/>
    </location>
</feature>
<protein>
    <recommendedName>
        <fullName evidence="6">RNA polymerase sigma factor</fullName>
    </recommendedName>
</protein>
<reference evidence="9 10" key="1">
    <citation type="submission" date="2016-10" db="EMBL/GenBank/DDBJ databases">
        <authorList>
            <person name="de Groot N.N."/>
        </authorList>
    </citation>
    <scope>NUCLEOTIDE SEQUENCE [LARGE SCALE GENOMIC DNA]</scope>
    <source>
        <strain evidence="9 10">DSM 797</strain>
    </source>
</reference>
<dbReference type="PANTHER" id="PTHR30603">
    <property type="entry name" value="RNA POLYMERASE SIGMA FACTOR RPO"/>
    <property type="match status" value="1"/>
</dbReference>
<dbReference type="STRING" id="1121325.SAMN04515677_106133"/>
<keyword evidence="2 6" id="KW-0805">Transcription regulation</keyword>
<dbReference type="EMBL" id="FNGW01000006">
    <property type="protein sequence ID" value="SDM19194.1"/>
    <property type="molecule type" value="Genomic_DNA"/>
</dbReference>
<dbReference type="InterPro" id="IPR014236">
    <property type="entry name" value="RNA_pol_sigma-F"/>
</dbReference>
<dbReference type="NCBIfam" id="TIGR02980">
    <property type="entry name" value="SigBFG"/>
    <property type="match status" value="1"/>
</dbReference>
<dbReference type="AlphaFoldDB" id="A0A1G9R7I9"/>
<dbReference type="InterPro" id="IPR014322">
    <property type="entry name" value="RNA_pol_sigma-B/F/G"/>
</dbReference>
<dbReference type="InterPro" id="IPR007624">
    <property type="entry name" value="RNA_pol_sigma70_r3"/>
</dbReference>
<gene>
    <name evidence="9" type="ORF">SAMN04515677_106133</name>
</gene>
<dbReference type="Proteomes" id="UP000199068">
    <property type="component" value="Unassembled WGS sequence"/>
</dbReference>
<dbReference type="PROSITE" id="PS00715">
    <property type="entry name" value="SIGMA70_1"/>
    <property type="match status" value="1"/>
</dbReference>
<dbReference type="InterPro" id="IPR000943">
    <property type="entry name" value="RNA_pol_sigma70"/>
</dbReference>
<dbReference type="Pfam" id="PF04539">
    <property type="entry name" value="Sigma70_r3"/>
    <property type="match status" value="1"/>
</dbReference>
<proteinExistence type="inferred from homology"/>
<dbReference type="GO" id="GO:0016987">
    <property type="term" value="F:sigma factor activity"/>
    <property type="evidence" value="ECO:0007669"/>
    <property type="project" value="UniProtKB-KW"/>
</dbReference>